<dbReference type="PANTHER" id="PTHR31272:SF9">
    <property type="entry name" value="BLL1027 PROTEIN"/>
    <property type="match status" value="1"/>
</dbReference>
<feature type="transmembrane region" description="Helical" evidence="7">
    <location>
        <begin position="74"/>
        <end position="92"/>
    </location>
</feature>
<feature type="transmembrane region" description="Helical" evidence="7">
    <location>
        <begin position="156"/>
        <end position="180"/>
    </location>
</feature>
<name>A0ABS0EUB3_9BURK</name>
<keyword evidence="4" id="KW-0201">Cytochrome c-type biogenesis</keyword>
<sequence>MNNLLEAPFALLAGVLTIASPCVLPILPIILGTSIKRASKLRPLFIVAGFVLTFAALGMLLASVSQTVAVAHETLRLAGIVMLLLAGLAMLWRAPYDWLISHVNEPLQRIGASSGNAGSGNLGGFVLGMSLGAIWTPCAGPVLASILVLVTQAQNLGWSASLLVLYAIGAGIPMLVIAYGGQFMTTRVRAVAKYAERLQKIFGVLIILTAIAIYLQYDVVIYAWLAELFPNLKGF</sequence>
<comment type="caution">
    <text evidence="9">The sequence shown here is derived from an EMBL/GenBank/DDBJ whole genome shotgun (WGS) entry which is preliminary data.</text>
</comment>
<evidence type="ECO:0000256" key="1">
    <source>
        <dbReference type="ARBA" id="ARBA00004141"/>
    </source>
</evidence>
<evidence type="ECO:0000256" key="5">
    <source>
        <dbReference type="ARBA" id="ARBA00022989"/>
    </source>
</evidence>
<accession>A0ABS0EUB3</accession>
<dbReference type="PANTHER" id="PTHR31272">
    <property type="entry name" value="CYTOCHROME C-TYPE BIOGENESIS PROTEIN HI_1454-RELATED"/>
    <property type="match status" value="1"/>
</dbReference>
<comment type="subcellular location">
    <subcellularLocation>
        <location evidence="1">Membrane</location>
        <topology evidence="1">Multi-pass membrane protein</topology>
    </subcellularLocation>
</comment>
<dbReference type="EMBL" id="JADOEL010000008">
    <property type="protein sequence ID" value="MBF8178339.1"/>
    <property type="molecule type" value="Genomic_DNA"/>
</dbReference>
<keyword evidence="10" id="KW-1185">Reference proteome</keyword>
<keyword evidence="3 7" id="KW-0812">Transmembrane</keyword>
<evidence type="ECO:0000256" key="2">
    <source>
        <dbReference type="ARBA" id="ARBA00006143"/>
    </source>
</evidence>
<reference evidence="9 10" key="1">
    <citation type="submission" date="2020-11" db="EMBL/GenBank/DDBJ databases">
        <title>WGS of Herminiimonas contaminans strain Marseille-Q4544 isolated from planarians Schmidtea mediterranea.</title>
        <authorList>
            <person name="Kangale L."/>
        </authorList>
    </citation>
    <scope>NUCLEOTIDE SEQUENCE [LARGE SCALE GENOMIC DNA]</scope>
    <source>
        <strain evidence="9 10">Marseille-Q4544</strain>
    </source>
</reference>
<protein>
    <submittedName>
        <fullName evidence="9">Cytochrome c biogenesis protein CcdA</fullName>
    </submittedName>
</protein>
<evidence type="ECO:0000256" key="6">
    <source>
        <dbReference type="ARBA" id="ARBA00023136"/>
    </source>
</evidence>
<feature type="transmembrane region" description="Helical" evidence="7">
    <location>
        <begin position="125"/>
        <end position="150"/>
    </location>
</feature>
<evidence type="ECO:0000313" key="10">
    <source>
        <dbReference type="Proteomes" id="UP000657372"/>
    </source>
</evidence>
<dbReference type="InterPro" id="IPR051790">
    <property type="entry name" value="Cytochrome_c-biogenesis_DsbD"/>
</dbReference>
<feature type="transmembrane region" description="Helical" evidence="7">
    <location>
        <begin position="201"/>
        <end position="225"/>
    </location>
</feature>
<dbReference type="RefSeq" id="WP_195875723.1">
    <property type="nucleotide sequence ID" value="NZ_JADOEL010000008.1"/>
</dbReference>
<keyword evidence="5 7" id="KW-1133">Transmembrane helix</keyword>
<gene>
    <name evidence="9" type="ORF">IXC47_11660</name>
</gene>
<evidence type="ECO:0000256" key="3">
    <source>
        <dbReference type="ARBA" id="ARBA00022692"/>
    </source>
</evidence>
<dbReference type="InterPro" id="IPR003834">
    <property type="entry name" value="Cyt_c_assmbl_TM_dom"/>
</dbReference>
<evidence type="ECO:0000259" key="8">
    <source>
        <dbReference type="Pfam" id="PF02683"/>
    </source>
</evidence>
<dbReference type="Proteomes" id="UP000657372">
    <property type="component" value="Unassembled WGS sequence"/>
</dbReference>
<feature type="transmembrane region" description="Helical" evidence="7">
    <location>
        <begin position="12"/>
        <end position="31"/>
    </location>
</feature>
<dbReference type="Pfam" id="PF02683">
    <property type="entry name" value="DsbD_TM"/>
    <property type="match status" value="1"/>
</dbReference>
<feature type="domain" description="Cytochrome C biogenesis protein transmembrane" evidence="8">
    <location>
        <begin position="9"/>
        <end position="213"/>
    </location>
</feature>
<proteinExistence type="inferred from homology"/>
<keyword evidence="6 7" id="KW-0472">Membrane</keyword>
<evidence type="ECO:0000256" key="4">
    <source>
        <dbReference type="ARBA" id="ARBA00022748"/>
    </source>
</evidence>
<feature type="transmembrane region" description="Helical" evidence="7">
    <location>
        <begin position="43"/>
        <end position="62"/>
    </location>
</feature>
<evidence type="ECO:0000313" key="9">
    <source>
        <dbReference type="EMBL" id="MBF8178339.1"/>
    </source>
</evidence>
<evidence type="ECO:0000256" key="7">
    <source>
        <dbReference type="SAM" id="Phobius"/>
    </source>
</evidence>
<comment type="similarity">
    <text evidence="2">Belongs to the DsbD family.</text>
</comment>
<organism evidence="9 10">
    <name type="scientific">Herminiimonas contaminans</name>
    <dbReference type="NCBI Taxonomy" id="1111140"/>
    <lineage>
        <taxon>Bacteria</taxon>
        <taxon>Pseudomonadati</taxon>
        <taxon>Pseudomonadota</taxon>
        <taxon>Betaproteobacteria</taxon>
        <taxon>Burkholderiales</taxon>
        <taxon>Oxalobacteraceae</taxon>
        <taxon>Herminiimonas</taxon>
    </lineage>
</organism>